<dbReference type="EMBL" id="CP032482">
    <property type="protein sequence ID" value="AYD44755.1"/>
    <property type="molecule type" value="Genomic_DNA"/>
</dbReference>
<evidence type="ECO:0000313" key="1">
    <source>
        <dbReference type="EMBL" id="AYD44755.1"/>
    </source>
</evidence>
<reference evidence="1 2" key="1">
    <citation type="submission" date="2018-09" db="EMBL/GenBank/DDBJ databases">
        <title>Yersinia kristensenii subsp. rochesterensis subsp. nov., Isolated from Human Feces.</title>
        <authorList>
            <person name="Cunningham S.A."/>
            <person name="Jeraldo P."/>
            <person name="Patel R."/>
        </authorList>
    </citation>
    <scope>NUCLEOTIDE SEQUENCE [LARGE SCALE GENOMIC DNA]</scope>
    <source>
        <strain evidence="1 2">ATCC BAA-2637</strain>
    </source>
</reference>
<organism evidence="1 2">
    <name type="scientific">Yersinia rochesterensis</name>
    <dbReference type="NCBI Taxonomy" id="1604335"/>
    <lineage>
        <taxon>Bacteria</taxon>
        <taxon>Pseudomonadati</taxon>
        <taxon>Pseudomonadota</taxon>
        <taxon>Gammaproteobacteria</taxon>
        <taxon>Enterobacterales</taxon>
        <taxon>Yersiniaceae</taxon>
        <taxon>Yersinia</taxon>
    </lineage>
</organism>
<dbReference type="GeneID" id="82551912"/>
<evidence type="ECO:0000313" key="2">
    <source>
        <dbReference type="Proteomes" id="UP000265864"/>
    </source>
</evidence>
<dbReference type="InterPro" id="IPR010411">
    <property type="entry name" value="TAC_Gp13-like"/>
</dbReference>
<dbReference type="AlphaFoldDB" id="A0A386HGG2"/>
<dbReference type="Proteomes" id="UP000265864">
    <property type="component" value="Chromosome"/>
</dbReference>
<dbReference type="Pfam" id="PF06222">
    <property type="entry name" value="Phage_TAC_1"/>
    <property type="match status" value="1"/>
</dbReference>
<dbReference type="Gene3D" id="3.30.2220.20">
    <property type="entry name" value="Phage tail assembly chaperone gp13-like"/>
    <property type="match status" value="1"/>
</dbReference>
<proteinExistence type="predicted"/>
<accession>A0A386HGG2</accession>
<gene>
    <name evidence="1" type="ORF">DXZ79_14275</name>
</gene>
<sequence length="131" mass="14481">MSVKKKFDLKSLVSAAHAGFRTKTVSVSEWDGVSVVLREPSLEGWGRWREIMASPEIKEGGVQLSISEETQRNIRADAVMFIDALLDEDLQPVFAVSELETVISFYGPVHARLLRIAMGLATSSEDAEKKS</sequence>
<dbReference type="RefSeq" id="WP_032819810.1">
    <property type="nucleotide sequence ID" value="NZ_CP032482.1"/>
</dbReference>
<dbReference type="InterPro" id="IPR038556">
    <property type="entry name" value="TAC_Gp13-like_sf"/>
</dbReference>
<name>A0A386HGG2_9GAMM</name>
<protein>
    <submittedName>
        <fullName evidence="1">Phage tail protein</fullName>
    </submittedName>
</protein>